<gene>
    <name evidence="1" type="ORF">TGVEG_311815</name>
</gene>
<reference evidence="1" key="1">
    <citation type="submission" date="2007-03" db="EMBL/GenBank/DDBJ databases">
        <authorList>
            <person name="Paulsen I."/>
        </authorList>
    </citation>
    <scope>NUCLEOTIDE SEQUENCE</scope>
    <source>
        <strain evidence="1">VEG</strain>
    </source>
</reference>
<dbReference type="EMBL" id="AAYL02000043">
    <property type="protein sequence ID" value="ESS34986.1"/>
    <property type="molecule type" value="Genomic_DNA"/>
</dbReference>
<organism evidence="1 2">
    <name type="scientific">Toxoplasma gondii (strain ATCC 50861 / VEG)</name>
    <dbReference type="NCBI Taxonomy" id="432359"/>
    <lineage>
        <taxon>Eukaryota</taxon>
        <taxon>Sar</taxon>
        <taxon>Alveolata</taxon>
        <taxon>Apicomplexa</taxon>
        <taxon>Conoidasida</taxon>
        <taxon>Coccidia</taxon>
        <taxon>Eucoccidiorida</taxon>
        <taxon>Eimeriorina</taxon>
        <taxon>Sarcocystidae</taxon>
        <taxon>Toxoplasma</taxon>
    </lineage>
</organism>
<protein>
    <submittedName>
        <fullName evidence="1">Uncharacterized protein</fullName>
    </submittedName>
</protein>
<dbReference type="AlphaFoldDB" id="A0A125YIM9"/>
<dbReference type="OMA" id="QEFIYRT"/>
<accession>A0A125YIM9</accession>
<keyword evidence="2" id="KW-1185">Reference proteome</keyword>
<proteinExistence type="predicted"/>
<dbReference type="VEuPathDB" id="ToxoDB:TGVEG_311815"/>
<name>A0A125YIM9_TOXGV</name>
<evidence type="ECO:0000313" key="2">
    <source>
        <dbReference type="Proteomes" id="UP000002226"/>
    </source>
</evidence>
<evidence type="ECO:0000313" key="1">
    <source>
        <dbReference type="EMBL" id="ESS34986.1"/>
    </source>
</evidence>
<sequence length="115" mass="12960">MLNAFLSCLSVRVTQKLDFPVAEAIFSCILSRLPTCSHSSELPCGGSVSLRRVPPRIARVSANQEFIYRTLWAQRMVIKLTLYFPLKNWSTPHGIRRASTCLIRNETSRVTSSFG</sequence>
<dbReference type="OrthoDB" id="10334126at2759"/>
<dbReference type="Proteomes" id="UP000002226">
    <property type="component" value="Unassembled WGS sequence"/>
</dbReference>
<comment type="caution">
    <text evidence="1">The sequence shown here is derived from an EMBL/GenBank/DDBJ whole genome shotgun (WGS) entry which is preliminary data.</text>
</comment>